<dbReference type="GO" id="GO:0015562">
    <property type="term" value="F:efflux transmembrane transporter activity"/>
    <property type="evidence" value="ECO:0007669"/>
    <property type="project" value="TreeGrafter"/>
</dbReference>
<dbReference type="Proteomes" id="UP000295341">
    <property type="component" value="Unassembled WGS sequence"/>
</dbReference>
<dbReference type="SUPFAM" id="SSF111369">
    <property type="entry name" value="HlyD-like secretion proteins"/>
    <property type="match status" value="1"/>
</dbReference>
<feature type="compositionally biased region" description="Basic and acidic residues" evidence="8">
    <location>
        <begin position="393"/>
        <end position="412"/>
    </location>
</feature>
<sequence>MMKQLSRRSAQRGRTGIRSVVVVAVIIVALAALAWGLTQRSKTQTTPGAMGGGPPGAGAPGGGGGRGRGGMPTTVGTAKVVQQDIPVILEALGTVTPSETVTVRPQVAGVITDIRFVEGQMVTQGQVLAVIDQRPFQVTLDQARGQLQRDEAELQNAQLQLERFRTLGTLDSIAQQDIDTQAASVKQLLGTVVADRAAVAAAQLDMDYSEVKTPIAGRVGLRVVDAGNYIGAGDASGIAVVTRVSPTDVVFTVPQDRVGEIQKRVASGEAPKIPAIALDRSRQVTLAEGTFSTLDNLVSTDTGTVRAKARFANADGALFPSQFVNVRLTLRVIEGASVVPVSAVRNGADGDFVWLLQDDDTATARKVQRGPSSGDLVQIVKGLEPGQTVITDGGDRLKEGGKVTLPGEKRGEAAAGDAPKGRTHGERGKRTPKDGAAVPAPPQ</sequence>
<accession>A0A4R7NRP7</accession>
<evidence type="ECO:0000256" key="2">
    <source>
        <dbReference type="ARBA" id="ARBA00009477"/>
    </source>
</evidence>
<keyword evidence="14" id="KW-1185">Reference proteome</keyword>
<dbReference type="InterPro" id="IPR006143">
    <property type="entry name" value="RND_pump_MFP"/>
</dbReference>
<comment type="subcellular location">
    <subcellularLocation>
        <location evidence="1">Cell membrane</location>
    </subcellularLocation>
</comment>
<dbReference type="Gene3D" id="2.40.30.170">
    <property type="match status" value="1"/>
</dbReference>
<dbReference type="InterPro" id="IPR058627">
    <property type="entry name" value="MdtA-like_C"/>
</dbReference>
<evidence type="ECO:0000256" key="7">
    <source>
        <dbReference type="SAM" id="Coils"/>
    </source>
</evidence>
<evidence type="ECO:0000256" key="5">
    <source>
        <dbReference type="ARBA" id="ARBA00022519"/>
    </source>
</evidence>
<proteinExistence type="inferred from homology"/>
<dbReference type="GO" id="GO:1990281">
    <property type="term" value="C:efflux pump complex"/>
    <property type="evidence" value="ECO:0007669"/>
    <property type="project" value="TreeGrafter"/>
</dbReference>
<evidence type="ECO:0000256" key="8">
    <source>
        <dbReference type="SAM" id="MobiDB-lite"/>
    </source>
</evidence>
<feature type="coiled-coil region" evidence="7">
    <location>
        <begin position="140"/>
        <end position="167"/>
    </location>
</feature>
<dbReference type="NCBIfam" id="TIGR01730">
    <property type="entry name" value="RND_mfp"/>
    <property type="match status" value="1"/>
</dbReference>
<gene>
    <name evidence="13" type="ORF">DFR24_4845</name>
</gene>
<dbReference type="PANTHER" id="PTHR30469">
    <property type="entry name" value="MULTIDRUG RESISTANCE PROTEIN MDTA"/>
    <property type="match status" value="1"/>
</dbReference>
<dbReference type="InterPro" id="IPR058626">
    <property type="entry name" value="MdtA-like_b-barrel"/>
</dbReference>
<keyword evidence="4" id="KW-1003">Cell membrane</keyword>
<feature type="region of interest" description="Disordered" evidence="8">
    <location>
        <begin position="42"/>
        <end position="71"/>
    </location>
</feature>
<dbReference type="Pfam" id="PF25917">
    <property type="entry name" value="BSH_RND"/>
    <property type="match status" value="1"/>
</dbReference>
<dbReference type="Gene3D" id="2.40.420.20">
    <property type="match status" value="1"/>
</dbReference>
<evidence type="ECO:0000313" key="14">
    <source>
        <dbReference type="Proteomes" id="UP000295341"/>
    </source>
</evidence>
<dbReference type="Pfam" id="PF25944">
    <property type="entry name" value="Beta-barrel_RND"/>
    <property type="match status" value="1"/>
</dbReference>
<comment type="caution">
    <text evidence="13">The sequence shown here is derived from an EMBL/GenBank/DDBJ whole genome shotgun (WGS) entry which is preliminary data.</text>
</comment>
<dbReference type="PANTHER" id="PTHR30469:SF12">
    <property type="entry name" value="MULTIDRUG RESISTANCE PROTEIN MDTA"/>
    <property type="match status" value="1"/>
</dbReference>
<keyword evidence="6" id="KW-0472">Membrane</keyword>
<organism evidence="13 14">
    <name type="scientific">Panacagrimonas perspica</name>
    <dbReference type="NCBI Taxonomy" id="381431"/>
    <lineage>
        <taxon>Bacteria</taxon>
        <taxon>Pseudomonadati</taxon>
        <taxon>Pseudomonadota</taxon>
        <taxon>Gammaproteobacteria</taxon>
        <taxon>Nevskiales</taxon>
        <taxon>Nevskiaceae</taxon>
        <taxon>Panacagrimonas</taxon>
    </lineage>
</organism>
<dbReference type="Gene3D" id="1.10.287.470">
    <property type="entry name" value="Helix hairpin bin"/>
    <property type="match status" value="1"/>
</dbReference>
<dbReference type="InterPro" id="IPR058624">
    <property type="entry name" value="MdtA-like_HH"/>
</dbReference>
<evidence type="ECO:0000259" key="11">
    <source>
        <dbReference type="Pfam" id="PF25944"/>
    </source>
</evidence>
<evidence type="ECO:0000256" key="3">
    <source>
        <dbReference type="ARBA" id="ARBA00022448"/>
    </source>
</evidence>
<dbReference type="Pfam" id="PF25876">
    <property type="entry name" value="HH_MFP_RND"/>
    <property type="match status" value="1"/>
</dbReference>
<evidence type="ECO:0000313" key="13">
    <source>
        <dbReference type="EMBL" id="TDU23319.1"/>
    </source>
</evidence>
<evidence type="ECO:0000259" key="12">
    <source>
        <dbReference type="Pfam" id="PF25967"/>
    </source>
</evidence>
<dbReference type="EMBL" id="SOBT01000013">
    <property type="protein sequence ID" value="TDU23319.1"/>
    <property type="molecule type" value="Genomic_DNA"/>
</dbReference>
<keyword evidence="5" id="KW-0997">Cell inner membrane</keyword>
<evidence type="ECO:0000256" key="6">
    <source>
        <dbReference type="ARBA" id="ARBA00023136"/>
    </source>
</evidence>
<feature type="domain" description="Multidrug resistance protein MdtA-like C-terminal permuted SH3" evidence="12">
    <location>
        <begin position="338"/>
        <end position="396"/>
    </location>
</feature>
<feature type="region of interest" description="Disordered" evidence="8">
    <location>
        <begin position="388"/>
        <end position="443"/>
    </location>
</feature>
<keyword evidence="7" id="KW-0175">Coiled coil</keyword>
<name>A0A4R7NRP7_9GAMM</name>
<evidence type="ECO:0000256" key="4">
    <source>
        <dbReference type="ARBA" id="ARBA00022475"/>
    </source>
</evidence>
<reference evidence="13 14" key="1">
    <citation type="submission" date="2019-03" db="EMBL/GenBank/DDBJ databases">
        <title>Genomic Encyclopedia of Type Strains, Phase IV (KMG-IV): sequencing the most valuable type-strain genomes for metagenomic binning, comparative biology and taxonomic classification.</title>
        <authorList>
            <person name="Goeker M."/>
        </authorList>
    </citation>
    <scope>NUCLEOTIDE SEQUENCE [LARGE SCALE GENOMIC DNA]</scope>
    <source>
        <strain evidence="13 14">DSM 26377</strain>
    </source>
</reference>
<dbReference type="InterPro" id="IPR058625">
    <property type="entry name" value="MdtA-like_BSH"/>
</dbReference>
<dbReference type="Pfam" id="PF25967">
    <property type="entry name" value="RND-MFP_C"/>
    <property type="match status" value="1"/>
</dbReference>
<feature type="domain" description="Multidrug resistance protein MdtA-like barrel-sandwich hybrid" evidence="10">
    <location>
        <begin position="99"/>
        <end position="242"/>
    </location>
</feature>
<feature type="domain" description="Multidrug resistance protein MdtA-like beta-barrel" evidence="11">
    <location>
        <begin position="246"/>
        <end position="330"/>
    </location>
</feature>
<protein>
    <submittedName>
        <fullName evidence="13">Multidrug efflux system membrane fusion protein</fullName>
    </submittedName>
</protein>
<feature type="compositionally biased region" description="Gly residues" evidence="8">
    <location>
        <begin position="49"/>
        <end position="70"/>
    </location>
</feature>
<evidence type="ECO:0000259" key="10">
    <source>
        <dbReference type="Pfam" id="PF25917"/>
    </source>
</evidence>
<dbReference type="Gene3D" id="2.40.50.100">
    <property type="match status" value="1"/>
</dbReference>
<comment type="similarity">
    <text evidence="2">Belongs to the membrane fusion protein (MFP) (TC 8.A.1) family.</text>
</comment>
<evidence type="ECO:0000256" key="1">
    <source>
        <dbReference type="ARBA" id="ARBA00004236"/>
    </source>
</evidence>
<feature type="compositionally biased region" description="Basic and acidic residues" evidence="8">
    <location>
        <begin position="419"/>
        <end position="433"/>
    </location>
</feature>
<feature type="domain" description="Multidrug resistance protein MdtA-like alpha-helical hairpin" evidence="9">
    <location>
        <begin position="139"/>
        <end position="209"/>
    </location>
</feature>
<dbReference type="AlphaFoldDB" id="A0A4R7NRP7"/>
<keyword evidence="3" id="KW-0813">Transport</keyword>
<evidence type="ECO:0000259" key="9">
    <source>
        <dbReference type="Pfam" id="PF25876"/>
    </source>
</evidence>